<proteinExistence type="predicted"/>
<dbReference type="PANTHER" id="PTHR30093">
    <property type="entry name" value="GENERAL SECRETION PATHWAY PROTEIN G"/>
    <property type="match status" value="1"/>
</dbReference>
<keyword evidence="2" id="KW-1185">Reference proteome</keyword>
<reference evidence="1 2" key="1">
    <citation type="submission" date="2020-08" db="EMBL/GenBank/DDBJ databases">
        <title>Genomic Encyclopedia of Type Strains, Phase III (KMG-III): the genomes of soil and plant-associated and newly described type strains.</title>
        <authorList>
            <person name="Whitman W."/>
        </authorList>
    </citation>
    <scope>NUCLEOTIDE SEQUENCE [LARGE SCALE GENOMIC DNA]</scope>
    <source>
        <strain evidence="1 2">CECT 8897</strain>
    </source>
</reference>
<dbReference type="EMBL" id="JACHXD010000027">
    <property type="protein sequence ID" value="MBB3122310.1"/>
    <property type="molecule type" value="Genomic_DNA"/>
</dbReference>
<dbReference type="InterPro" id="IPR031982">
    <property type="entry name" value="PilE-like"/>
</dbReference>
<dbReference type="Pfam" id="PF16732">
    <property type="entry name" value="ComP_DUS"/>
    <property type="match status" value="1"/>
</dbReference>
<comment type="caution">
    <text evidence="1">The sequence shown here is derived from an EMBL/GenBank/DDBJ whole genome shotgun (WGS) entry which is preliminary data.</text>
</comment>
<dbReference type="RefSeq" id="WP_183443974.1">
    <property type="nucleotide sequence ID" value="NZ_JACHXD010000027.1"/>
</dbReference>
<dbReference type="PANTHER" id="PTHR30093:SF47">
    <property type="entry name" value="TYPE IV PILUS NON-CORE MINOR PILIN PILE"/>
    <property type="match status" value="1"/>
</dbReference>
<evidence type="ECO:0000313" key="1">
    <source>
        <dbReference type="EMBL" id="MBB3122310.1"/>
    </source>
</evidence>
<dbReference type="InterPro" id="IPR012902">
    <property type="entry name" value="N_methyl_site"/>
</dbReference>
<dbReference type="PROSITE" id="PS00409">
    <property type="entry name" value="PROKAR_NTER_METHYL"/>
    <property type="match status" value="1"/>
</dbReference>
<protein>
    <submittedName>
        <fullName evidence="1">Type IV pilus assembly protein PilE</fullName>
    </submittedName>
</protein>
<dbReference type="SUPFAM" id="SSF54523">
    <property type="entry name" value="Pili subunits"/>
    <property type="match status" value="1"/>
</dbReference>
<gene>
    <name evidence="1" type="ORF">FHS03_005407</name>
</gene>
<dbReference type="NCBIfam" id="TIGR02532">
    <property type="entry name" value="IV_pilin_GFxxxE"/>
    <property type="match status" value="1"/>
</dbReference>
<name>A0A7W5BHI0_9BURK</name>
<accession>A0A7W5BHI0</accession>
<dbReference type="Pfam" id="PF07963">
    <property type="entry name" value="N_methyl"/>
    <property type="match status" value="1"/>
</dbReference>
<organism evidence="1 2">
    <name type="scientific">Pseudoduganella violacea</name>
    <dbReference type="NCBI Taxonomy" id="1715466"/>
    <lineage>
        <taxon>Bacteria</taxon>
        <taxon>Pseudomonadati</taxon>
        <taxon>Pseudomonadota</taxon>
        <taxon>Betaproteobacteria</taxon>
        <taxon>Burkholderiales</taxon>
        <taxon>Oxalobacteraceae</taxon>
        <taxon>Telluria group</taxon>
        <taxon>Pseudoduganella</taxon>
    </lineage>
</organism>
<sequence>MRRQGFSLIEMMVALAILAIVAGAALPAWNSAVIRARRIEAQALLLALMQQQERYFTQHNTYIAFSSAASDPAARQFQWWTGRKAETSAYEVEGRACEGEEIRNCIQLVATPGTRRVDARFKDRQCEALTLTSTGLRLASGPALQCWR</sequence>
<dbReference type="InterPro" id="IPR045584">
    <property type="entry name" value="Pilin-like"/>
</dbReference>
<dbReference type="Proteomes" id="UP000541535">
    <property type="component" value="Unassembled WGS sequence"/>
</dbReference>
<dbReference type="AlphaFoldDB" id="A0A7W5BHI0"/>
<evidence type="ECO:0000313" key="2">
    <source>
        <dbReference type="Proteomes" id="UP000541535"/>
    </source>
</evidence>
<dbReference type="GO" id="GO:0043683">
    <property type="term" value="P:type IV pilus assembly"/>
    <property type="evidence" value="ECO:0007669"/>
    <property type="project" value="InterPro"/>
</dbReference>
<dbReference type="Gene3D" id="3.30.700.10">
    <property type="entry name" value="Glycoprotein, Type 4 Pilin"/>
    <property type="match status" value="1"/>
</dbReference>